<evidence type="ECO:0000313" key="3">
    <source>
        <dbReference type="Proteomes" id="UP000007800"/>
    </source>
</evidence>
<proteinExistence type="predicted"/>
<protein>
    <submittedName>
        <fullName evidence="2">Uncharacterized protein</fullName>
    </submittedName>
</protein>
<sequence>MPSGVGQVLHALCNKVLMETGFRFVHPDFTVLDQGESQADFETGGDELEEEFEDVVSDGHDDDAANFGAAQSKPSRGNSFPGGLLPEEKHIVKSTVKPEDWRVECERVSGDDDDNT</sequence>
<reference evidence="2 3" key="1">
    <citation type="submission" date="2008-07" db="EMBL/GenBank/DDBJ databases">
        <authorList>
            <person name="El-Sayed N."/>
            <person name="Caler E."/>
            <person name="Inman J."/>
            <person name="Amedeo P."/>
            <person name="Hass B."/>
            <person name="Wortman J."/>
        </authorList>
    </citation>
    <scope>NUCLEOTIDE SEQUENCE [LARGE SCALE GENOMIC DNA]</scope>
    <source>
        <strain evidence="3">ATCC 50983 / TXsc</strain>
    </source>
</reference>
<dbReference type="Proteomes" id="UP000007800">
    <property type="component" value="Unassembled WGS sequence"/>
</dbReference>
<dbReference type="InParanoid" id="C5LQS9"/>
<accession>C5LQS9</accession>
<keyword evidence="3" id="KW-1185">Reference proteome</keyword>
<dbReference type="EMBL" id="GG684654">
    <property type="protein sequence ID" value="EER00814.1"/>
    <property type="molecule type" value="Genomic_DNA"/>
</dbReference>
<gene>
    <name evidence="2" type="ORF">Pmar_PMAR002881</name>
</gene>
<organism evidence="3">
    <name type="scientific">Perkinsus marinus (strain ATCC 50983 / TXsc)</name>
    <dbReference type="NCBI Taxonomy" id="423536"/>
    <lineage>
        <taxon>Eukaryota</taxon>
        <taxon>Sar</taxon>
        <taxon>Alveolata</taxon>
        <taxon>Perkinsozoa</taxon>
        <taxon>Perkinsea</taxon>
        <taxon>Perkinsida</taxon>
        <taxon>Perkinsidae</taxon>
        <taxon>Perkinsus</taxon>
    </lineage>
</organism>
<name>C5LQS9_PERM5</name>
<feature type="region of interest" description="Disordered" evidence="1">
    <location>
        <begin position="65"/>
        <end position="87"/>
    </location>
</feature>
<evidence type="ECO:0000256" key="1">
    <source>
        <dbReference type="SAM" id="MobiDB-lite"/>
    </source>
</evidence>
<dbReference type="RefSeq" id="XP_002768096.1">
    <property type="nucleotide sequence ID" value="XM_002768050.1"/>
</dbReference>
<dbReference type="AlphaFoldDB" id="C5LQS9"/>
<evidence type="ECO:0000313" key="2">
    <source>
        <dbReference type="EMBL" id="EER00814.1"/>
    </source>
</evidence>
<dbReference type="GeneID" id="9044004"/>